<proteinExistence type="predicted"/>
<name>A0AAN8KBB0_PATCE</name>
<evidence type="ECO:0008006" key="3">
    <source>
        <dbReference type="Google" id="ProtNLM"/>
    </source>
</evidence>
<dbReference type="EMBL" id="JAZGQO010000002">
    <property type="protein sequence ID" value="KAK6189959.1"/>
    <property type="molecule type" value="Genomic_DNA"/>
</dbReference>
<evidence type="ECO:0000313" key="1">
    <source>
        <dbReference type="EMBL" id="KAK6189959.1"/>
    </source>
</evidence>
<comment type="caution">
    <text evidence="1">The sequence shown here is derived from an EMBL/GenBank/DDBJ whole genome shotgun (WGS) entry which is preliminary data.</text>
</comment>
<protein>
    <recommendedName>
        <fullName evidence="3">CARD domain-containing protein</fullName>
    </recommendedName>
</protein>
<gene>
    <name evidence="1" type="ORF">SNE40_001918</name>
</gene>
<dbReference type="Gene3D" id="1.10.533.10">
    <property type="entry name" value="Death Domain, Fas"/>
    <property type="match status" value="1"/>
</dbReference>
<sequence>MAAPLDKDNQPYHLRKYNEHELNLRTTLADQIGNIALHLKCRGVIRDYEYKEILTGVDTKPDECVSKLIEVLKKYEGGQFDQFMTCLTDLGYGNLVKEIRGNEEMEEYEEIDPSGT</sequence>
<keyword evidence="2" id="KW-1185">Reference proteome</keyword>
<dbReference type="Proteomes" id="UP001347796">
    <property type="component" value="Unassembled WGS sequence"/>
</dbReference>
<reference evidence="1 2" key="1">
    <citation type="submission" date="2024-01" db="EMBL/GenBank/DDBJ databases">
        <title>The genome of the rayed Mediterranean limpet Patella caerulea (Linnaeus, 1758).</title>
        <authorList>
            <person name="Anh-Thu Weber A."/>
            <person name="Halstead-Nussloch G."/>
        </authorList>
    </citation>
    <scope>NUCLEOTIDE SEQUENCE [LARGE SCALE GENOMIC DNA]</scope>
    <source>
        <strain evidence="1">AATW-2023a</strain>
        <tissue evidence="1">Whole specimen</tissue>
    </source>
</reference>
<evidence type="ECO:0000313" key="2">
    <source>
        <dbReference type="Proteomes" id="UP001347796"/>
    </source>
</evidence>
<dbReference type="InterPro" id="IPR011029">
    <property type="entry name" value="DEATH-like_dom_sf"/>
</dbReference>
<dbReference type="AlphaFoldDB" id="A0AAN8KBB0"/>
<accession>A0AAN8KBB0</accession>
<organism evidence="1 2">
    <name type="scientific">Patella caerulea</name>
    <name type="common">Rayed Mediterranean limpet</name>
    <dbReference type="NCBI Taxonomy" id="87958"/>
    <lineage>
        <taxon>Eukaryota</taxon>
        <taxon>Metazoa</taxon>
        <taxon>Spiralia</taxon>
        <taxon>Lophotrochozoa</taxon>
        <taxon>Mollusca</taxon>
        <taxon>Gastropoda</taxon>
        <taxon>Patellogastropoda</taxon>
        <taxon>Patelloidea</taxon>
        <taxon>Patellidae</taxon>
        <taxon>Patella</taxon>
    </lineage>
</organism>